<dbReference type="EnsemblMetazoa" id="CLYHEMT008555.1">
    <property type="protein sequence ID" value="CLYHEMP008555.1"/>
    <property type="gene ID" value="CLYHEMG008555"/>
</dbReference>
<evidence type="ECO:0000313" key="2">
    <source>
        <dbReference type="EnsemblMetazoa" id="CLYHEMP008555.1"/>
    </source>
</evidence>
<reference evidence="2" key="1">
    <citation type="submission" date="2021-01" db="UniProtKB">
        <authorList>
            <consortium name="EnsemblMetazoa"/>
        </authorList>
    </citation>
    <scope>IDENTIFICATION</scope>
</reference>
<dbReference type="Proteomes" id="UP000594262">
    <property type="component" value="Unplaced"/>
</dbReference>
<evidence type="ECO:0000256" key="1">
    <source>
        <dbReference type="SAM" id="MobiDB-lite"/>
    </source>
</evidence>
<feature type="region of interest" description="Disordered" evidence="1">
    <location>
        <begin position="74"/>
        <end position="96"/>
    </location>
</feature>
<evidence type="ECO:0000313" key="3">
    <source>
        <dbReference type="Proteomes" id="UP000594262"/>
    </source>
</evidence>
<keyword evidence="3" id="KW-1185">Reference proteome</keyword>
<accession>A0A7M5VDB0</accession>
<proteinExistence type="predicted"/>
<sequence length="395" mass="45088">MDECLKRKGLKLIIPTNTGTDQQPIKGTNASTTIRREPNLKLQFRQATPTRLDGKSFLCSRPTTPSTLRAVKSNPLSVTSNEPGAKLKKPTNKEDNRKLRKTLSLEIDRTYDMDVTDFEKPRLKDRRRSSTNDKYIRRERNPKILQRQNTPVCGLGNEDPFVRISRTKHRPPISPLARSLTSFQQVTSPLADEPQTPISPLVTNEQASTHPISPLVKDIPSITVSCDSPDDKETCDNEKKGRKIQKSLTINIPPSRSLGDQEEENREILNALRRTKSENYIRRGPNLKVAFRQPTPISTEFVLDFNTLSVDKREKFGDENLPTLTVDNEGLTRPRSASKVNKNLQVDIKALYDEKNDSKRIVRREKNLKIFHRQDTPINLFGNEGTFRFRPEDVL</sequence>
<protein>
    <submittedName>
        <fullName evidence="2">Uncharacterized protein</fullName>
    </submittedName>
</protein>
<dbReference type="AlphaFoldDB" id="A0A7M5VDB0"/>
<name>A0A7M5VDB0_9CNID</name>
<organism evidence="2 3">
    <name type="scientific">Clytia hemisphaerica</name>
    <dbReference type="NCBI Taxonomy" id="252671"/>
    <lineage>
        <taxon>Eukaryota</taxon>
        <taxon>Metazoa</taxon>
        <taxon>Cnidaria</taxon>
        <taxon>Hydrozoa</taxon>
        <taxon>Hydroidolina</taxon>
        <taxon>Leptothecata</taxon>
        <taxon>Obeliida</taxon>
        <taxon>Clytiidae</taxon>
        <taxon>Clytia</taxon>
    </lineage>
</organism>